<name>T0GUK5_9SPHN</name>
<reference evidence="2 3" key="1">
    <citation type="journal article" date="2013" name="Genome Announc.">
        <title>Genome Sequence of Novosphingobium lindaniclasticum LE124T, Isolated from a Hexachlorocyclohexane Dumpsite.</title>
        <authorList>
            <person name="Saxena A."/>
            <person name="Nayyar N."/>
            <person name="Sangwan N."/>
            <person name="Kumari R."/>
            <person name="Khurana J.P."/>
            <person name="Lal R."/>
        </authorList>
    </citation>
    <scope>NUCLEOTIDE SEQUENCE [LARGE SCALE GENOMIC DNA]</scope>
    <source>
        <strain evidence="2 3">LE124</strain>
    </source>
</reference>
<proteinExistence type="predicted"/>
<accession>T0GUK5</accession>
<protein>
    <submittedName>
        <fullName evidence="2">Uncharacterized protein</fullName>
    </submittedName>
</protein>
<dbReference type="OrthoDB" id="7478650at2"/>
<gene>
    <name evidence="2" type="ORF">L284_22670</name>
</gene>
<evidence type="ECO:0000313" key="3">
    <source>
        <dbReference type="Proteomes" id="UP000015527"/>
    </source>
</evidence>
<feature type="region of interest" description="Disordered" evidence="1">
    <location>
        <begin position="1"/>
        <end position="20"/>
    </location>
</feature>
<sequence length="124" mass="13897">MARKLEDDKTDEGQREPISQHHLTQLAEHICECRNLRNELFGVDFFGDPAWDILMDLYAAQGGGRPLRLPGPGPKITQRWQQILELEGLVWLRRGGAGAKDELGLTEKGAALMQDYLQRAACIA</sequence>
<organism evidence="2 3">
    <name type="scientific">Novosphingobium lindaniclasticum LE124</name>
    <dbReference type="NCBI Taxonomy" id="1096930"/>
    <lineage>
        <taxon>Bacteria</taxon>
        <taxon>Pseudomonadati</taxon>
        <taxon>Pseudomonadota</taxon>
        <taxon>Alphaproteobacteria</taxon>
        <taxon>Sphingomonadales</taxon>
        <taxon>Sphingomonadaceae</taxon>
        <taxon>Novosphingobium</taxon>
    </lineage>
</organism>
<evidence type="ECO:0000256" key="1">
    <source>
        <dbReference type="SAM" id="MobiDB-lite"/>
    </source>
</evidence>
<dbReference type="EMBL" id="ATHL01000153">
    <property type="protein sequence ID" value="EQB07666.1"/>
    <property type="molecule type" value="Genomic_DNA"/>
</dbReference>
<evidence type="ECO:0000313" key="2">
    <source>
        <dbReference type="EMBL" id="EQB07666.1"/>
    </source>
</evidence>
<dbReference type="AlphaFoldDB" id="T0GUK5"/>
<dbReference type="RefSeq" id="WP_021236197.1">
    <property type="nucleotide sequence ID" value="NZ_ATHL01000153.1"/>
</dbReference>
<dbReference type="PATRIC" id="fig|1096930.3.peg.4464"/>
<dbReference type="Proteomes" id="UP000015527">
    <property type="component" value="Unassembled WGS sequence"/>
</dbReference>
<comment type="caution">
    <text evidence="2">The sequence shown here is derived from an EMBL/GenBank/DDBJ whole genome shotgun (WGS) entry which is preliminary data.</text>
</comment>
<keyword evidence="3" id="KW-1185">Reference proteome</keyword>
<feature type="compositionally biased region" description="Basic and acidic residues" evidence="1">
    <location>
        <begin position="1"/>
        <end position="19"/>
    </location>
</feature>